<dbReference type="GO" id="GO:0006935">
    <property type="term" value="P:chemotaxis"/>
    <property type="evidence" value="ECO:0007669"/>
    <property type="project" value="InterPro"/>
</dbReference>
<evidence type="ECO:0000259" key="7">
    <source>
        <dbReference type="PROSITE" id="PS50111"/>
    </source>
</evidence>
<dbReference type="Pfam" id="PF12729">
    <property type="entry name" value="4HB_MCP_1"/>
    <property type="match status" value="1"/>
</dbReference>
<dbReference type="InterPro" id="IPR003660">
    <property type="entry name" value="HAMP_dom"/>
</dbReference>
<dbReference type="InterPro" id="IPR024478">
    <property type="entry name" value="HlyB_4HB_MCP"/>
</dbReference>
<keyword evidence="6" id="KW-0812">Transmembrane</keyword>
<accession>A0A917V365</accession>
<dbReference type="SMART" id="SM00304">
    <property type="entry name" value="HAMP"/>
    <property type="match status" value="1"/>
</dbReference>
<evidence type="ECO:0000313" key="10">
    <source>
        <dbReference type="EMBL" id="GGK28435.1"/>
    </source>
</evidence>
<feature type="transmembrane region" description="Helical" evidence="6">
    <location>
        <begin position="189"/>
        <end position="209"/>
    </location>
</feature>
<dbReference type="PANTHER" id="PTHR32089">
    <property type="entry name" value="METHYL-ACCEPTING CHEMOTAXIS PROTEIN MCPB"/>
    <property type="match status" value="1"/>
</dbReference>
<dbReference type="GO" id="GO:0005886">
    <property type="term" value="C:plasma membrane"/>
    <property type="evidence" value="ECO:0007669"/>
    <property type="project" value="UniProtKB-SubCell"/>
</dbReference>
<evidence type="ECO:0000256" key="1">
    <source>
        <dbReference type="ARBA" id="ARBA00004429"/>
    </source>
</evidence>
<sequence length="559" mass="58794">MKSISIKAKLIAAFSLLIVMLGAVGLVSLRGTNNVAASADYIGLISLPSVRLAGDMNIQTSAYRLAMLRHIMYDDPAEKRRVDELLPRLVEAANNAALGYEPLIETPEEDAIFRRFEQNWQGFLREAEVVLDHSRRNDLVAARDHNREKALPFGRGLDEALAELVAFNDRNSAATVASGASTQETTTTLVIVALLVATVLGIAMAAFIVRGVSRGIASVVAPMRRLADGDLAVEIPARGEKTEIGSIADAVQVFKDALIAKKAADEAAAVENAAKMRRAETLDHLTKKFEAQVASLTQGLTSAATEMEATAQSMSSIAAQTNSQSVTVASAAEQTSANVQTVAAATEELVASIQEITHRVSHSSKVAAKAQDEAKRTDETVRALAERADRIGNVVSLINDIAAQTNLLALNATIEAARAGAAGRGFAVVAAEVKELAGQTSKATGEIAEQIGQVQEATRHFVTAIQEISATITEMASISTTVAAAMEEQGAATKEIARNVQEAARGTEQVTENIVEVKRGATDTGSAASQVLGAAKELAQNSSRLGDEVTSFLSGVKAA</sequence>
<organism evidence="10 11">
    <name type="scientific">Salinarimonas ramus</name>
    <dbReference type="NCBI Taxonomy" id="690164"/>
    <lineage>
        <taxon>Bacteria</taxon>
        <taxon>Pseudomonadati</taxon>
        <taxon>Pseudomonadota</taxon>
        <taxon>Alphaproteobacteria</taxon>
        <taxon>Hyphomicrobiales</taxon>
        <taxon>Salinarimonadaceae</taxon>
        <taxon>Salinarimonas</taxon>
    </lineage>
</organism>
<keyword evidence="2" id="KW-0997">Cell inner membrane</keyword>
<dbReference type="PROSITE" id="PS50111">
    <property type="entry name" value="CHEMOTAXIS_TRANSDUC_2"/>
    <property type="match status" value="1"/>
</dbReference>
<protein>
    <submittedName>
        <fullName evidence="10">Methyl-accepting chemotaxis protein</fullName>
    </submittedName>
</protein>
<dbReference type="EMBL" id="BMMF01000004">
    <property type="protein sequence ID" value="GGK28435.1"/>
    <property type="molecule type" value="Genomic_DNA"/>
</dbReference>
<gene>
    <name evidence="10" type="ORF">GCM10011322_13650</name>
</gene>
<feature type="domain" description="HAMP" evidence="9">
    <location>
        <begin position="210"/>
        <end position="263"/>
    </location>
</feature>
<keyword evidence="11" id="KW-1185">Reference proteome</keyword>
<dbReference type="Pfam" id="PF00672">
    <property type="entry name" value="HAMP"/>
    <property type="match status" value="1"/>
</dbReference>
<keyword evidence="6" id="KW-1133">Transmembrane helix</keyword>
<evidence type="ECO:0000259" key="8">
    <source>
        <dbReference type="PROSITE" id="PS50192"/>
    </source>
</evidence>
<feature type="domain" description="T-SNARE coiled-coil homology" evidence="8">
    <location>
        <begin position="455"/>
        <end position="517"/>
    </location>
</feature>
<comment type="caution">
    <text evidence="10">The sequence shown here is derived from an EMBL/GenBank/DDBJ whole genome shotgun (WGS) entry which is preliminary data.</text>
</comment>
<name>A0A917V365_9HYPH</name>
<dbReference type="Pfam" id="PF00015">
    <property type="entry name" value="MCPsignal"/>
    <property type="match status" value="1"/>
</dbReference>
<evidence type="ECO:0000256" key="6">
    <source>
        <dbReference type="SAM" id="Phobius"/>
    </source>
</evidence>
<evidence type="ECO:0000256" key="3">
    <source>
        <dbReference type="ARBA" id="ARBA00023224"/>
    </source>
</evidence>
<dbReference type="GO" id="GO:0004888">
    <property type="term" value="F:transmembrane signaling receptor activity"/>
    <property type="evidence" value="ECO:0007669"/>
    <property type="project" value="InterPro"/>
</dbReference>
<dbReference type="SMART" id="SM00283">
    <property type="entry name" value="MA"/>
    <property type="match status" value="1"/>
</dbReference>
<dbReference type="InterPro" id="IPR004090">
    <property type="entry name" value="Chemotax_Me-accpt_rcpt"/>
</dbReference>
<comment type="similarity">
    <text evidence="4">Belongs to the methyl-accepting chemotaxis (MCP) protein family.</text>
</comment>
<comment type="subcellular location">
    <subcellularLocation>
        <location evidence="1">Cell inner membrane</location>
        <topology evidence="1">Multi-pass membrane protein</topology>
    </subcellularLocation>
</comment>
<dbReference type="PROSITE" id="PS50192">
    <property type="entry name" value="T_SNARE"/>
    <property type="match status" value="1"/>
</dbReference>
<dbReference type="InterPro" id="IPR000727">
    <property type="entry name" value="T_SNARE_dom"/>
</dbReference>
<evidence type="ECO:0000259" key="9">
    <source>
        <dbReference type="PROSITE" id="PS50885"/>
    </source>
</evidence>
<dbReference type="AlphaFoldDB" id="A0A917V365"/>
<dbReference type="GO" id="GO:0007165">
    <property type="term" value="P:signal transduction"/>
    <property type="evidence" value="ECO:0007669"/>
    <property type="project" value="UniProtKB-KW"/>
</dbReference>
<dbReference type="RefSeq" id="WP_188911042.1">
    <property type="nucleotide sequence ID" value="NZ_BMMF01000004.1"/>
</dbReference>
<keyword evidence="6" id="KW-0472">Membrane</keyword>
<keyword evidence="2" id="KW-1003">Cell membrane</keyword>
<dbReference type="SUPFAM" id="SSF58104">
    <property type="entry name" value="Methyl-accepting chemotaxis protein (MCP) signaling domain"/>
    <property type="match status" value="1"/>
</dbReference>
<feature type="domain" description="Methyl-accepting transducer" evidence="7">
    <location>
        <begin position="303"/>
        <end position="539"/>
    </location>
</feature>
<evidence type="ECO:0000256" key="5">
    <source>
        <dbReference type="PROSITE-ProRule" id="PRU00284"/>
    </source>
</evidence>
<dbReference type="PROSITE" id="PS50885">
    <property type="entry name" value="HAMP"/>
    <property type="match status" value="1"/>
</dbReference>
<proteinExistence type="inferred from homology"/>
<evidence type="ECO:0000313" key="11">
    <source>
        <dbReference type="Proteomes" id="UP000600449"/>
    </source>
</evidence>
<evidence type="ECO:0000256" key="2">
    <source>
        <dbReference type="ARBA" id="ARBA00022519"/>
    </source>
</evidence>
<dbReference type="PRINTS" id="PR00260">
    <property type="entry name" value="CHEMTRNSDUCR"/>
</dbReference>
<dbReference type="Gene3D" id="6.10.340.10">
    <property type="match status" value="1"/>
</dbReference>
<dbReference type="Gene3D" id="1.10.287.950">
    <property type="entry name" value="Methyl-accepting chemotaxis protein"/>
    <property type="match status" value="1"/>
</dbReference>
<evidence type="ECO:0000256" key="4">
    <source>
        <dbReference type="ARBA" id="ARBA00029447"/>
    </source>
</evidence>
<keyword evidence="3 5" id="KW-0807">Transducer</keyword>
<reference evidence="10 11" key="1">
    <citation type="journal article" date="2014" name="Int. J. Syst. Evol. Microbiol.">
        <title>Complete genome sequence of Corynebacterium casei LMG S-19264T (=DSM 44701T), isolated from a smear-ripened cheese.</title>
        <authorList>
            <consortium name="US DOE Joint Genome Institute (JGI-PGF)"/>
            <person name="Walter F."/>
            <person name="Albersmeier A."/>
            <person name="Kalinowski J."/>
            <person name="Ruckert C."/>
        </authorList>
    </citation>
    <scope>NUCLEOTIDE SEQUENCE [LARGE SCALE GENOMIC DNA]</scope>
    <source>
        <strain evidence="10 11">CGMCC 1.9161</strain>
    </source>
</reference>
<dbReference type="InterPro" id="IPR004089">
    <property type="entry name" value="MCPsignal_dom"/>
</dbReference>
<dbReference type="Proteomes" id="UP000600449">
    <property type="component" value="Unassembled WGS sequence"/>
</dbReference>
<dbReference type="PANTHER" id="PTHR32089:SF112">
    <property type="entry name" value="LYSOZYME-LIKE PROTEIN-RELATED"/>
    <property type="match status" value="1"/>
</dbReference>